<evidence type="ECO:0000313" key="5">
    <source>
        <dbReference type="Proteomes" id="UP000583929"/>
    </source>
</evidence>
<accession>A0A7J6HM31</accession>
<feature type="region of interest" description="Disordered" evidence="2">
    <location>
        <begin position="89"/>
        <end position="119"/>
    </location>
</feature>
<dbReference type="PANTHER" id="PTHR10992:SF1025">
    <property type="entry name" value="METHYLESTERASE 15, CHLOROPLASTIC-RELATED"/>
    <property type="match status" value="1"/>
</dbReference>
<proteinExistence type="predicted"/>
<reference evidence="4 5" key="1">
    <citation type="journal article" date="2020" name="bioRxiv">
        <title>Sequence and annotation of 42 cannabis genomes reveals extensive copy number variation in cannabinoid synthesis and pathogen resistance genes.</title>
        <authorList>
            <person name="Mckernan K.J."/>
            <person name="Helbert Y."/>
            <person name="Kane L.T."/>
            <person name="Ebling H."/>
            <person name="Zhang L."/>
            <person name="Liu B."/>
            <person name="Eaton Z."/>
            <person name="Mclaughlin S."/>
            <person name="Kingan S."/>
            <person name="Baybayan P."/>
            <person name="Concepcion G."/>
            <person name="Jordan M."/>
            <person name="Riva A."/>
            <person name="Barbazuk W."/>
            <person name="Harkins T."/>
        </authorList>
    </citation>
    <scope>NUCLEOTIDE SEQUENCE [LARGE SCALE GENOMIC DNA]</scope>
    <source>
        <strain evidence="5">cv. Jamaican Lion 4</strain>
        <tissue evidence="4">Leaf</tissue>
    </source>
</reference>
<dbReference type="EMBL" id="JAATIQ010000036">
    <property type="protein sequence ID" value="KAF4396327.1"/>
    <property type="molecule type" value="Genomic_DNA"/>
</dbReference>
<protein>
    <recommendedName>
        <fullName evidence="3">AB hydrolase-1 domain-containing protein</fullName>
    </recommendedName>
</protein>
<keyword evidence="5" id="KW-1185">Reference proteome</keyword>
<dbReference type="Pfam" id="PF12697">
    <property type="entry name" value="Abhydrolase_6"/>
    <property type="match status" value="1"/>
</dbReference>
<dbReference type="InterPro" id="IPR000073">
    <property type="entry name" value="AB_hydrolase_1"/>
</dbReference>
<keyword evidence="1" id="KW-0378">Hydrolase</keyword>
<gene>
    <name evidence="4" type="ORF">G4B88_019127</name>
</gene>
<sequence>MGNSWGCFAPRREVNNLLQRRPTNNKKSSSSPSHDSFITRNRSTNKKTEHREDDLLLQQQAMAAALLFRQHQRNGTGDLPASLMNRSTSVVYPSPAPRKQAFAKSSSSRQRSGSDTLLHPQELLVSQDRKSVEGVETKHFILVHGGGFGAWCWYKTMTLLEEEGFKVDAVDLNGSGVQSSDTNSITSLAQYVKPLTNILEKLEDGKKVVLVGHDFGGACISYAMELFSSKVAKSIFIAATMLASGQSTLDLFSRQFGANDLMQQAQIFLYANGKDQPPTAIEHNKELVKDLFFNQSPSKDVVLASVSMRPVPFAPVMEKLSLSEANYGSVSRFYIVTQEDHAISPSLQEIMINSNPPEHVFRIKGSDHSPFFSRPQALHKILVEIAQILPK</sequence>
<dbReference type="Gene3D" id="3.40.50.1820">
    <property type="entry name" value="alpha/beta hydrolase"/>
    <property type="match status" value="1"/>
</dbReference>
<dbReference type="AlphaFoldDB" id="A0A7J6HM31"/>
<evidence type="ECO:0000313" key="4">
    <source>
        <dbReference type="EMBL" id="KAF4396327.1"/>
    </source>
</evidence>
<evidence type="ECO:0000256" key="1">
    <source>
        <dbReference type="ARBA" id="ARBA00022801"/>
    </source>
</evidence>
<feature type="compositionally biased region" description="Polar residues" evidence="2">
    <location>
        <begin position="16"/>
        <end position="27"/>
    </location>
</feature>
<dbReference type="GO" id="GO:0080032">
    <property type="term" value="F:methyl jasmonate esterase activity"/>
    <property type="evidence" value="ECO:0007669"/>
    <property type="project" value="TreeGrafter"/>
</dbReference>
<feature type="region of interest" description="Disordered" evidence="2">
    <location>
        <begin position="1"/>
        <end position="50"/>
    </location>
</feature>
<dbReference type="GO" id="GO:0080030">
    <property type="term" value="F:methyl indole-3-acetate esterase activity"/>
    <property type="evidence" value="ECO:0007669"/>
    <property type="project" value="TreeGrafter"/>
</dbReference>
<evidence type="ECO:0000256" key="2">
    <source>
        <dbReference type="SAM" id="MobiDB-lite"/>
    </source>
</evidence>
<dbReference type="PANTHER" id="PTHR10992">
    <property type="entry name" value="METHYLESTERASE FAMILY MEMBER"/>
    <property type="match status" value="1"/>
</dbReference>
<feature type="compositionally biased region" description="Low complexity" evidence="2">
    <location>
        <begin position="105"/>
        <end position="114"/>
    </location>
</feature>
<evidence type="ECO:0000259" key="3">
    <source>
        <dbReference type="Pfam" id="PF12697"/>
    </source>
</evidence>
<feature type="domain" description="AB hydrolase-1" evidence="3">
    <location>
        <begin position="141"/>
        <end position="378"/>
    </location>
</feature>
<dbReference type="SUPFAM" id="SSF53474">
    <property type="entry name" value="alpha/beta-Hydrolases"/>
    <property type="match status" value="1"/>
</dbReference>
<dbReference type="GO" id="GO:0009694">
    <property type="term" value="P:jasmonic acid metabolic process"/>
    <property type="evidence" value="ECO:0007669"/>
    <property type="project" value="TreeGrafter"/>
</dbReference>
<name>A0A7J6HM31_CANSA</name>
<dbReference type="InterPro" id="IPR029058">
    <property type="entry name" value="AB_hydrolase_fold"/>
</dbReference>
<dbReference type="GO" id="GO:0009696">
    <property type="term" value="P:salicylic acid metabolic process"/>
    <property type="evidence" value="ECO:0007669"/>
    <property type="project" value="TreeGrafter"/>
</dbReference>
<dbReference type="InterPro" id="IPR045889">
    <property type="entry name" value="MES/HNL"/>
</dbReference>
<dbReference type="FunFam" id="3.40.50.1820:FF:000025">
    <property type="entry name" value="putative methylesterase 11, chloroplastic"/>
    <property type="match status" value="1"/>
</dbReference>
<dbReference type="GO" id="GO:0080031">
    <property type="term" value="F:methyl salicylate esterase activity"/>
    <property type="evidence" value="ECO:0007669"/>
    <property type="project" value="TreeGrafter"/>
</dbReference>
<comment type="caution">
    <text evidence="4">The sequence shown here is derived from an EMBL/GenBank/DDBJ whole genome shotgun (WGS) entry which is preliminary data.</text>
</comment>
<organism evidence="4 5">
    <name type="scientific">Cannabis sativa</name>
    <name type="common">Hemp</name>
    <name type="synonym">Marijuana</name>
    <dbReference type="NCBI Taxonomy" id="3483"/>
    <lineage>
        <taxon>Eukaryota</taxon>
        <taxon>Viridiplantae</taxon>
        <taxon>Streptophyta</taxon>
        <taxon>Embryophyta</taxon>
        <taxon>Tracheophyta</taxon>
        <taxon>Spermatophyta</taxon>
        <taxon>Magnoliopsida</taxon>
        <taxon>eudicotyledons</taxon>
        <taxon>Gunneridae</taxon>
        <taxon>Pentapetalae</taxon>
        <taxon>rosids</taxon>
        <taxon>fabids</taxon>
        <taxon>Rosales</taxon>
        <taxon>Cannabaceae</taxon>
        <taxon>Cannabis</taxon>
    </lineage>
</organism>
<dbReference type="Proteomes" id="UP000583929">
    <property type="component" value="Unassembled WGS sequence"/>
</dbReference>